<dbReference type="CTD" id="20314549"/>
<keyword evidence="3" id="KW-1185">Reference proteome</keyword>
<reference evidence="2 3" key="1">
    <citation type="submission" date="2013-11" db="EMBL/GenBank/DDBJ databases">
        <title>Opisthorchis viverrini - life in the bile duct.</title>
        <authorList>
            <person name="Young N.D."/>
            <person name="Nagarajan N."/>
            <person name="Lin S.J."/>
            <person name="Korhonen P.K."/>
            <person name="Jex A.R."/>
            <person name="Hall R.S."/>
            <person name="Safavi-Hemami H."/>
            <person name="Kaewkong W."/>
            <person name="Bertrand D."/>
            <person name="Gao S."/>
            <person name="Seet Q."/>
            <person name="Wongkham S."/>
            <person name="Teh B.T."/>
            <person name="Wongkham C."/>
            <person name="Intapan P.M."/>
            <person name="Maleewong W."/>
            <person name="Yang X."/>
            <person name="Hu M."/>
            <person name="Wang Z."/>
            <person name="Hofmann A."/>
            <person name="Sternberg P.W."/>
            <person name="Tan P."/>
            <person name="Wang J."/>
            <person name="Gasser R.B."/>
        </authorList>
    </citation>
    <scope>NUCLEOTIDE SEQUENCE [LARGE SCALE GENOMIC DNA]</scope>
</reference>
<evidence type="ECO:0000313" key="2">
    <source>
        <dbReference type="EMBL" id="KER33926.1"/>
    </source>
</evidence>
<evidence type="ECO:0000256" key="1">
    <source>
        <dbReference type="SAM" id="MobiDB-lite"/>
    </source>
</evidence>
<accession>A0A075A3H6</accession>
<feature type="region of interest" description="Disordered" evidence="1">
    <location>
        <begin position="1"/>
        <end position="20"/>
    </location>
</feature>
<organism evidence="2 3">
    <name type="scientific">Opisthorchis viverrini</name>
    <name type="common">Southeast Asian liver fluke</name>
    <dbReference type="NCBI Taxonomy" id="6198"/>
    <lineage>
        <taxon>Eukaryota</taxon>
        <taxon>Metazoa</taxon>
        <taxon>Spiralia</taxon>
        <taxon>Lophotrochozoa</taxon>
        <taxon>Platyhelminthes</taxon>
        <taxon>Trematoda</taxon>
        <taxon>Digenea</taxon>
        <taxon>Opisthorchiida</taxon>
        <taxon>Opisthorchiata</taxon>
        <taxon>Opisthorchiidae</taxon>
        <taxon>Opisthorchis</taxon>
    </lineage>
</organism>
<evidence type="ECO:0000313" key="3">
    <source>
        <dbReference type="Proteomes" id="UP000054324"/>
    </source>
</evidence>
<dbReference type="RefSeq" id="XP_009162370.1">
    <property type="nucleotide sequence ID" value="XM_009164106.1"/>
</dbReference>
<gene>
    <name evidence="2" type="ORF">T265_00361</name>
</gene>
<protein>
    <submittedName>
        <fullName evidence="2">Uncharacterized protein</fullName>
    </submittedName>
</protein>
<dbReference type="KEGG" id="ovi:T265_00361"/>
<proteinExistence type="predicted"/>
<dbReference type="EMBL" id="KL596621">
    <property type="protein sequence ID" value="KER33926.1"/>
    <property type="molecule type" value="Genomic_DNA"/>
</dbReference>
<sequence length="84" mass="9717">MGLNKENFKQQSGRNRADRNMTQVLVIRYRQANMFEREDELTATRLPPSAGTVKVAEVERWPTWQRAMKEITKRLGAVGSTRLP</sequence>
<dbReference type="Proteomes" id="UP000054324">
    <property type="component" value="Unassembled WGS sequence"/>
</dbReference>
<dbReference type="GeneID" id="20314549"/>
<dbReference type="AlphaFoldDB" id="A0A075A3H6"/>
<name>A0A075A3H6_OPIVI</name>